<feature type="domain" description="Mannose-1-phosphate guanyltransferase C-terminal" evidence="9">
    <location>
        <begin position="110"/>
        <end position="189"/>
    </location>
</feature>
<comment type="subunit">
    <text evidence="7">Homotrimer.</text>
</comment>
<dbReference type="NCBIfam" id="TIGR01853">
    <property type="entry name" value="lipid_A_lpxD"/>
    <property type="match status" value="1"/>
</dbReference>
<dbReference type="InterPro" id="IPR007691">
    <property type="entry name" value="LpxD"/>
</dbReference>
<evidence type="ECO:0000256" key="5">
    <source>
        <dbReference type="ARBA" id="ARBA00023098"/>
    </source>
</evidence>
<dbReference type="Proteomes" id="UP000317990">
    <property type="component" value="Unassembled WGS sequence"/>
</dbReference>
<dbReference type="SUPFAM" id="SSF51161">
    <property type="entry name" value="Trimeric LpxA-like enzymes"/>
    <property type="match status" value="1"/>
</dbReference>
<dbReference type="GO" id="GO:0016020">
    <property type="term" value="C:membrane"/>
    <property type="evidence" value="ECO:0007669"/>
    <property type="project" value="GOC"/>
</dbReference>
<dbReference type="GO" id="GO:0016410">
    <property type="term" value="F:N-acyltransferase activity"/>
    <property type="evidence" value="ECO:0007669"/>
    <property type="project" value="InterPro"/>
</dbReference>
<proteinExistence type="inferred from homology"/>
<dbReference type="Gene3D" id="2.160.10.10">
    <property type="entry name" value="Hexapeptide repeat proteins"/>
    <property type="match status" value="1"/>
</dbReference>
<dbReference type="EC" id="2.3.1.191" evidence="7"/>
<evidence type="ECO:0000256" key="3">
    <source>
        <dbReference type="ARBA" id="ARBA00022679"/>
    </source>
</evidence>
<dbReference type="Pfam" id="PF04613">
    <property type="entry name" value="LpxD"/>
    <property type="match status" value="1"/>
</dbReference>
<evidence type="ECO:0000256" key="2">
    <source>
        <dbReference type="ARBA" id="ARBA00022556"/>
    </source>
</evidence>
<dbReference type="HAMAP" id="MF_00523">
    <property type="entry name" value="LpxD"/>
    <property type="match status" value="1"/>
</dbReference>
<dbReference type="Pfam" id="PF25087">
    <property type="entry name" value="GMPPB_C"/>
    <property type="match status" value="1"/>
</dbReference>
<keyword evidence="1 7" id="KW-0444">Lipid biosynthesis</keyword>
<keyword evidence="4 7" id="KW-0677">Repeat</keyword>
<dbReference type="CDD" id="cd03352">
    <property type="entry name" value="LbH_LpxD"/>
    <property type="match status" value="1"/>
</dbReference>
<dbReference type="PANTHER" id="PTHR43378">
    <property type="entry name" value="UDP-3-O-ACYLGLUCOSAMINE N-ACYLTRANSFERASE"/>
    <property type="match status" value="1"/>
</dbReference>
<protein>
    <recommendedName>
        <fullName evidence="7">UDP-3-O-acylglucosamine N-acyltransferase</fullName>
        <ecNumber evidence="7">2.3.1.191</ecNumber>
    </recommendedName>
</protein>
<dbReference type="InterPro" id="IPR020573">
    <property type="entry name" value="UDP_GlcNAc_AcTrfase_non-rep"/>
</dbReference>
<evidence type="ECO:0000313" key="11">
    <source>
        <dbReference type="Proteomes" id="UP000317990"/>
    </source>
</evidence>
<dbReference type="GO" id="GO:0043886">
    <property type="term" value="F:structural constituent of carboxysome shell"/>
    <property type="evidence" value="ECO:0007669"/>
    <property type="project" value="UniProtKB-ARBA"/>
</dbReference>
<comment type="pathway">
    <text evidence="7">Bacterial outer membrane biogenesis; LPS lipid A biosynthesis.</text>
</comment>
<feature type="domain" description="UDP-3-O-[3-hydroxymyristoyl] glucosamine N-acyltransferase non-repeat region" evidence="8">
    <location>
        <begin position="24"/>
        <end position="97"/>
    </location>
</feature>
<comment type="catalytic activity">
    <reaction evidence="7">
        <text>a UDP-3-O-[(3R)-3-hydroxyacyl]-alpha-D-glucosamine + a (3R)-hydroxyacyl-[ACP] = a UDP-2-N,3-O-bis[(3R)-3-hydroxyacyl]-alpha-D-glucosamine + holo-[ACP] + H(+)</text>
        <dbReference type="Rhea" id="RHEA:53836"/>
        <dbReference type="Rhea" id="RHEA-COMP:9685"/>
        <dbReference type="Rhea" id="RHEA-COMP:9945"/>
        <dbReference type="ChEBI" id="CHEBI:15378"/>
        <dbReference type="ChEBI" id="CHEBI:64479"/>
        <dbReference type="ChEBI" id="CHEBI:78827"/>
        <dbReference type="ChEBI" id="CHEBI:137740"/>
        <dbReference type="ChEBI" id="CHEBI:137748"/>
        <dbReference type="EC" id="2.3.1.191"/>
    </reaction>
</comment>
<reference evidence="10 11" key="1">
    <citation type="journal article" date="2019" name="mSystems">
        <title>Life at home and on the roam: Genomic adaptions reflect the dual lifestyle of an intracellular, facultative symbiont.</title>
        <authorList>
            <person name="Burgsdorf I."/>
        </authorList>
    </citation>
    <scope>NUCLEOTIDE SEQUENCE [LARGE SCALE GENOMIC DNA]</scope>
    <source>
        <strain evidence="10">277cV</strain>
    </source>
</reference>
<dbReference type="InterPro" id="IPR056729">
    <property type="entry name" value="GMPPB_C"/>
</dbReference>
<dbReference type="Pfam" id="PF00132">
    <property type="entry name" value="Hexapep"/>
    <property type="match status" value="1"/>
</dbReference>
<keyword evidence="3 7" id="KW-0808">Transferase</keyword>
<keyword evidence="2 7" id="KW-0441">Lipid A biosynthesis</keyword>
<evidence type="ECO:0000259" key="9">
    <source>
        <dbReference type="Pfam" id="PF25087"/>
    </source>
</evidence>
<dbReference type="InterPro" id="IPR011004">
    <property type="entry name" value="Trimer_LpxA-like_sf"/>
</dbReference>
<dbReference type="Gene3D" id="3.40.1390.10">
    <property type="entry name" value="MurE/MurF, N-terminal domain"/>
    <property type="match status" value="1"/>
</dbReference>
<evidence type="ECO:0000256" key="6">
    <source>
        <dbReference type="ARBA" id="ARBA00023315"/>
    </source>
</evidence>
<keyword evidence="5 7" id="KW-0443">Lipid metabolism</keyword>
<dbReference type="UniPathway" id="UPA00973"/>
<evidence type="ECO:0000313" key="10">
    <source>
        <dbReference type="EMBL" id="TGG93702.1"/>
    </source>
</evidence>
<evidence type="ECO:0000256" key="1">
    <source>
        <dbReference type="ARBA" id="ARBA00022516"/>
    </source>
</evidence>
<dbReference type="AlphaFoldDB" id="A0A524RPG5"/>
<keyword evidence="6 7" id="KW-0012">Acyltransferase</keyword>
<evidence type="ECO:0000259" key="8">
    <source>
        <dbReference type="Pfam" id="PF04613"/>
    </source>
</evidence>
<sequence length="350" mass="36490">MRFSELLRQLSSADPCCARWLAADPELGGAGALHRAGQGQLSFLEPGNRMVRHLDRCQAAALLLPRNPALQQQVQRRNIAWAALADPRLGFAEALELLCPEPIAQPGIDPAAHIHPSARLGGGVSIAAGASIGAGCRLAEGVVVHPGVVLYDDVTVGADSVLHANAVIHRRSQLGRCCVIGSNTVLGSEGFGFIPTAGGWRKMPQTGCVVLEDGVEVGCNSAIDRPAVGETRIGAGTKIDNLVQIAHGVEVGRGCAFAAQVGVAGGAVIGNGVILAGQVGVNNRTRVGDGVIASSKTGIQTDVEPGQMVSGFPVMPHKAWLRSMAALTGLPRLNRAVRRLERRLEQDTVR</sequence>
<dbReference type="GO" id="GO:0031470">
    <property type="term" value="C:carboxysome"/>
    <property type="evidence" value="ECO:0007669"/>
    <property type="project" value="UniProtKB-ARBA"/>
</dbReference>
<comment type="similarity">
    <text evidence="7">Belongs to the transferase hexapeptide repeat family. LpxD subfamily.</text>
</comment>
<organism evidence="10 11">
    <name type="scientific">Aphanocapsa feldmannii 277cV</name>
    <dbReference type="NCBI Taxonomy" id="2507553"/>
    <lineage>
        <taxon>Bacteria</taxon>
        <taxon>Bacillati</taxon>
        <taxon>Cyanobacteriota</taxon>
        <taxon>Cyanophyceae</taxon>
        <taxon>Oscillatoriophycideae</taxon>
        <taxon>Chroococcales</taxon>
        <taxon>Microcystaceae</taxon>
        <taxon>Aphanocapsa</taxon>
    </lineage>
</organism>
<dbReference type="PANTHER" id="PTHR43378:SF2">
    <property type="entry name" value="UDP-3-O-ACYLGLUCOSAMINE N-ACYLTRANSFERASE 1, MITOCHONDRIAL-RELATED"/>
    <property type="match status" value="1"/>
</dbReference>
<dbReference type="GO" id="GO:0103118">
    <property type="term" value="F:UDP-3-O-[(3R)-3-hydroxyacyl]-glucosamine N-acyltransferase activity"/>
    <property type="evidence" value="ECO:0007669"/>
    <property type="project" value="UniProtKB-EC"/>
</dbReference>
<gene>
    <name evidence="7 10" type="primary">lpxD</name>
    <name evidence="10" type="ORF">ERJ67_03395</name>
</gene>
<dbReference type="InterPro" id="IPR001451">
    <property type="entry name" value="Hexapep"/>
</dbReference>
<comment type="function">
    <text evidence="7">Catalyzes the N-acylation of UDP-3-O-acylglucosamine using 3-hydroxyacyl-ACP as the acyl donor. Is involved in the biosynthesis of lipid A, a phosphorylated glycolipid that anchors the lipopolysaccharide to the outer membrane of the cell.</text>
</comment>
<dbReference type="NCBIfam" id="NF002060">
    <property type="entry name" value="PRK00892.1"/>
    <property type="match status" value="1"/>
</dbReference>
<accession>A0A524RPG5</accession>
<evidence type="ECO:0000256" key="7">
    <source>
        <dbReference type="HAMAP-Rule" id="MF_00523"/>
    </source>
</evidence>
<dbReference type="EMBL" id="SRMO01000050">
    <property type="protein sequence ID" value="TGG93702.1"/>
    <property type="molecule type" value="Genomic_DNA"/>
</dbReference>
<comment type="caution">
    <text evidence="10">The sequence shown here is derived from an EMBL/GenBank/DDBJ whole genome shotgun (WGS) entry which is preliminary data.</text>
</comment>
<evidence type="ECO:0000256" key="4">
    <source>
        <dbReference type="ARBA" id="ARBA00022737"/>
    </source>
</evidence>
<dbReference type="GO" id="GO:0009245">
    <property type="term" value="P:lipid A biosynthetic process"/>
    <property type="evidence" value="ECO:0007669"/>
    <property type="project" value="UniProtKB-UniRule"/>
</dbReference>
<name>A0A524RPG5_9CHRO</name>
<feature type="active site" description="Proton acceptor" evidence="7">
    <location>
        <position position="247"/>
    </location>
</feature>